<dbReference type="Proteomes" id="UP001060112">
    <property type="component" value="Chromosome"/>
</dbReference>
<organism evidence="6 7">
    <name type="scientific">Allocoprobacillus halotolerans</name>
    <dbReference type="NCBI Taxonomy" id="2944914"/>
    <lineage>
        <taxon>Bacteria</taxon>
        <taxon>Bacillati</taxon>
        <taxon>Bacillota</taxon>
        <taxon>Erysipelotrichia</taxon>
        <taxon>Erysipelotrichales</taxon>
        <taxon>Erysipelotrichaceae</taxon>
        <taxon>Allocoprobacillus</taxon>
    </lineage>
</organism>
<name>A0ABY5I069_9FIRM</name>
<dbReference type="InterPro" id="IPR006343">
    <property type="entry name" value="DnaB/C_C"/>
</dbReference>
<evidence type="ECO:0000259" key="5">
    <source>
        <dbReference type="Pfam" id="PF25888"/>
    </source>
</evidence>
<evidence type="ECO:0000313" key="7">
    <source>
        <dbReference type="Proteomes" id="UP001060112"/>
    </source>
</evidence>
<feature type="domain" description="Replicative helicase loading/DNA remodeling protein DnaB N-terminal winged helix" evidence="5">
    <location>
        <begin position="20"/>
        <end position="227"/>
    </location>
</feature>
<evidence type="ECO:0000313" key="6">
    <source>
        <dbReference type="EMBL" id="UTY38197.1"/>
    </source>
</evidence>
<dbReference type="RefSeq" id="WP_290138380.1">
    <property type="nucleotide sequence ID" value="NZ_CP101620.1"/>
</dbReference>
<evidence type="ECO:0000256" key="1">
    <source>
        <dbReference type="ARBA" id="ARBA00093462"/>
    </source>
</evidence>
<dbReference type="Pfam" id="PF25888">
    <property type="entry name" value="WHD_DnaB"/>
    <property type="match status" value="1"/>
</dbReference>
<comment type="similarity">
    <text evidence="1">Belongs to the DnaB/DnaD family.</text>
</comment>
<reference evidence="6" key="1">
    <citation type="submission" date="2022-07" db="EMBL/GenBank/DDBJ databases">
        <title>Faecal culturing of patients with breast cancer.</title>
        <authorList>
            <person name="Teng N.M.Y."/>
            <person name="Kiu R."/>
            <person name="Evans R."/>
            <person name="Baker D.J."/>
            <person name="Zenner C."/>
            <person name="Robinson S.D."/>
            <person name="Hall L.J."/>
        </authorList>
    </citation>
    <scope>NUCLEOTIDE SEQUENCE</scope>
    <source>
        <strain evidence="6">LH1062</strain>
    </source>
</reference>
<keyword evidence="3" id="KW-1133">Transmembrane helix</keyword>
<keyword evidence="3" id="KW-0472">Membrane</keyword>
<accession>A0ABY5I069</accession>
<evidence type="ECO:0000259" key="4">
    <source>
        <dbReference type="Pfam" id="PF07261"/>
    </source>
</evidence>
<proteinExistence type="inferred from homology"/>
<gene>
    <name evidence="6" type="ORF">NMU03_10945</name>
</gene>
<evidence type="ECO:0000256" key="2">
    <source>
        <dbReference type="SAM" id="MobiDB-lite"/>
    </source>
</evidence>
<keyword evidence="3" id="KW-0812">Transmembrane</keyword>
<protein>
    <submittedName>
        <fullName evidence="6">DnaD domain protein</fullName>
    </submittedName>
</protein>
<sequence>MKLYVTDLYRVEIRYPLDEIQMDTLYYLYQPLIGSSALQLYMMLMMEGKRMRRFIAPCALSRLQSFLSMNMMDLEKALRSLEAIGLLKSYVKHENDITQYIYRVYAPLSLKAFFKNQILSSLLQLSLSQEDFQKTLQYFKISLENLEGYEEVTAKFQDVFTIQHPRTSTRLLKYQEDFVHQESQNISISYDRDLLYQSLADYQVNRSLLSQEDLAYAMELGYVYQVDALTLAGFIKDAMESQGLNRSCIKQAIQKYFDVQQSSKLEEVYHKQPIQYQTQDSNSSPLVLHMKYLDSLTPYELLKEKQGGKEPVYHDLMIVETLMVQLGLKPAVVNVLIEYVLGKNDNRLSKRYCEAIGASWARKKIITAMDAYRELMNPGNEEKEEDVQEDVKVQPVQETSSQELQDLLNQLKEGQL</sequence>
<feature type="transmembrane region" description="Helical" evidence="3">
    <location>
        <begin position="26"/>
        <end position="44"/>
    </location>
</feature>
<dbReference type="Pfam" id="PF07261">
    <property type="entry name" value="DnaB_2"/>
    <property type="match status" value="1"/>
</dbReference>
<dbReference type="InterPro" id="IPR058660">
    <property type="entry name" value="WHD_DnaB"/>
</dbReference>
<dbReference type="EMBL" id="CP101620">
    <property type="protein sequence ID" value="UTY38197.1"/>
    <property type="molecule type" value="Genomic_DNA"/>
</dbReference>
<feature type="domain" description="DnaB/C C-terminal" evidence="4">
    <location>
        <begin position="308"/>
        <end position="373"/>
    </location>
</feature>
<evidence type="ECO:0000256" key="3">
    <source>
        <dbReference type="SAM" id="Phobius"/>
    </source>
</evidence>
<feature type="region of interest" description="Disordered" evidence="2">
    <location>
        <begin position="378"/>
        <end position="399"/>
    </location>
</feature>
<keyword evidence="7" id="KW-1185">Reference proteome</keyword>